<evidence type="ECO:0000313" key="3">
    <source>
        <dbReference type="Proteomes" id="UP001217089"/>
    </source>
</evidence>
<evidence type="ECO:0000313" key="2">
    <source>
        <dbReference type="EMBL" id="KAJ8304566.1"/>
    </source>
</evidence>
<organism evidence="2 3">
    <name type="scientific">Tegillarca granosa</name>
    <name type="common">Malaysian cockle</name>
    <name type="synonym">Anadara granosa</name>
    <dbReference type="NCBI Taxonomy" id="220873"/>
    <lineage>
        <taxon>Eukaryota</taxon>
        <taxon>Metazoa</taxon>
        <taxon>Spiralia</taxon>
        <taxon>Lophotrochozoa</taxon>
        <taxon>Mollusca</taxon>
        <taxon>Bivalvia</taxon>
        <taxon>Autobranchia</taxon>
        <taxon>Pteriomorphia</taxon>
        <taxon>Arcoida</taxon>
        <taxon>Arcoidea</taxon>
        <taxon>Arcidae</taxon>
        <taxon>Tegillarca</taxon>
    </lineage>
</organism>
<protein>
    <recommendedName>
        <fullName evidence="4">60S ribosomal protein L36</fullName>
    </recommendedName>
</protein>
<dbReference type="Proteomes" id="UP001217089">
    <property type="component" value="Unassembled WGS sequence"/>
</dbReference>
<evidence type="ECO:0000256" key="1">
    <source>
        <dbReference type="SAM" id="MobiDB-lite"/>
    </source>
</evidence>
<proteinExistence type="predicted"/>
<dbReference type="Gene3D" id="1.10.10.1760">
    <property type="entry name" value="60S ribosomal protein L36"/>
    <property type="match status" value="2"/>
</dbReference>
<sequence>MGNLKFGKMAPRYEMAVGLNKGHKTTKLESGRKTRPSRRKGLGSHIRAKRKREEMQVMLQKMRKAAAAHK</sequence>
<dbReference type="EMBL" id="JARBDR010000903">
    <property type="protein sequence ID" value="KAJ8304566.1"/>
    <property type="molecule type" value="Genomic_DNA"/>
</dbReference>
<evidence type="ECO:0008006" key="4">
    <source>
        <dbReference type="Google" id="ProtNLM"/>
    </source>
</evidence>
<keyword evidence="3" id="KW-1185">Reference proteome</keyword>
<gene>
    <name evidence="2" type="ORF">KUTeg_018149</name>
</gene>
<accession>A0ABQ9EH28</accession>
<comment type="caution">
    <text evidence="2">The sequence shown here is derived from an EMBL/GenBank/DDBJ whole genome shotgun (WGS) entry which is preliminary data.</text>
</comment>
<dbReference type="InterPro" id="IPR038097">
    <property type="entry name" value="Ribosomal_eL36_sf"/>
</dbReference>
<reference evidence="2 3" key="1">
    <citation type="submission" date="2022-12" db="EMBL/GenBank/DDBJ databases">
        <title>Chromosome-level genome of Tegillarca granosa.</title>
        <authorList>
            <person name="Kim J."/>
        </authorList>
    </citation>
    <scope>NUCLEOTIDE SEQUENCE [LARGE SCALE GENOMIC DNA]</scope>
    <source>
        <strain evidence="2">Teg-2019</strain>
        <tissue evidence="2">Adductor muscle</tissue>
    </source>
</reference>
<name>A0ABQ9EH28_TEGGR</name>
<feature type="compositionally biased region" description="Basic residues" evidence="1">
    <location>
        <begin position="33"/>
        <end position="47"/>
    </location>
</feature>
<feature type="region of interest" description="Disordered" evidence="1">
    <location>
        <begin position="17"/>
        <end position="47"/>
    </location>
</feature>